<organism evidence="12 13">
    <name type="scientific">Coemansia pectinata</name>
    <dbReference type="NCBI Taxonomy" id="1052879"/>
    <lineage>
        <taxon>Eukaryota</taxon>
        <taxon>Fungi</taxon>
        <taxon>Fungi incertae sedis</taxon>
        <taxon>Zoopagomycota</taxon>
        <taxon>Kickxellomycotina</taxon>
        <taxon>Kickxellomycetes</taxon>
        <taxon>Kickxellales</taxon>
        <taxon>Kickxellaceae</taxon>
        <taxon>Coemansia</taxon>
    </lineage>
</organism>
<feature type="domain" description="Biopterin-dependent aromatic amino acid hydroxylase family profile" evidence="10">
    <location>
        <begin position="104"/>
        <end position="449"/>
    </location>
</feature>
<dbReference type="GO" id="GO:0004505">
    <property type="term" value="F:phenylalanine 4-monooxygenase activity"/>
    <property type="evidence" value="ECO:0007669"/>
    <property type="project" value="UniProtKB-EC"/>
</dbReference>
<keyword evidence="7" id="KW-0503">Monooxygenase</keyword>
<dbReference type="PROSITE" id="PS51410">
    <property type="entry name" value="BH4_AAA_HYDROXYL_2"/>
    <property type="match status" value="1"/>
</dbReference>
<comment type="similarity">
    <text evidence="2">Belongs to the biopterin-dependent aromatic amino acid hydroxylase family.</text>
</comment>
<dbReference type="Proteomes" id="UP001140011">
    <property type="component" value="Unassembled WGS sequence"/>
</dbReference>
<dbReference type="InterPro" id="IPR045865">
    <property type="entry name" value="ACT-like_dom_sf"/>
</dbReference>
<dbReference type="PANTHER" id="PTHR11473">
    <property type="entry name" value="AROMATIC AMINO ACID HYDROXYLASE"/>
    <property type="match status" value="1"/>
</dbReference>
<proteinExistence type="inferred from homology"/>
<evidence type="ECO:0000256" key="2">
    <source>
        <dbReference type="ARBA" id="ARBA00009712"/>
    </source>
</evidence>
<sequence length="449" mass="51911">MMHNHSQESGTHYDASTDRMPRTTLFFSVHDMVGALDECLRALKRASVSMTRIESRPSKSVDPGYDFFVDVDAHTKELVQRVIEEVKKVKVVRDVRFVGSLEEEEEISAVVNEHAVPWFPRKVSDLDTFAEKVMEMGEELSSDHPGAKDPVYRRRRYDIVQKAKEYRTGQPLPRIEYTQEEKDTWRQVYTRLRAMYPKYACREFLHVFPLLEQNCAYGPDTIPQIEDISRFLKDCTGFTLRPVMGLLTPRDFLNSLAFRVFHSTQYIRHHSDPYYTPEPDCCHELLGHVPLFADPNFAELAQEIGLASLGASDEDIEKLATIFWFTAEFGLCREGTEVRAFGAGLLSSFGELEYALTEKPEKRTFDPSLTAVQKYPITQYQPVYFVADSFRDATSKLREFNSSMRRPFQVRYNPYTQSVEVLDTKDKVQHFARTIRNEMQLLASALEQL</sequence>
<evidence type="ECO:0000256" key="3">
    <source>
        <dbReference type="ARBA" id="ARBA00011995"/>
    </source>
</evidence>
<dbReference type="GO" id="GO:0005506">
    <property type="term" value="F:iron ion binding"/>
    <property type="evidence" value="ECO:0007669"/>
    <property type="project" value="InterPro"/>
</dbReference>
<dbReference type="OrthoDB" id="983542at2759"/>
<dbReference type="InterPro" id="IPR019773">
    <property type="entry name" value="Tyrosine_3-monooxygenase-like"/>
</dbReference>
<dbReference type="InterPro" id="IPR036329">
    <property type="entry name" value="Aro-AA_hydroxylase_C_sf"/>
</dbReference>
<dbReference type="AlphaFoldDB" id="A0A9W8GYV4"/>
<evidence type="ECO:0000259" key="11">
    <source>
        <dbReference type="PROSITE" id="PS51671"/>
    </source>
</evidence>
<evidence type="ECO:0000256" key="7">
    <source>
        <dbReference type="ARBA" id="ARBA00023033"/>
    </source>
</evidence>
<dbReference type="InterPro" id="IPR019774">
    <property type="entry name" value="Aromatic-AA_hydroxylase_C"/>
</dbReference>
<feature type="binding site" evidence="8">
    <location>
        <position position="328"/>
    </location>
    <ligand>
        <name>Fe cation</name>
        <dbReference type="ChEBI" id="CHEBI:24875"/>
    </ligand>
</feature>
<dbReference type="InterPro" id="IPR018528">
    <property type="entry name" value="Preph_deHydtase_CS"/>
</dbReference>
<feature type="domain" description="ACT" evidence="11">
    <location>
        <begin position="24"/>
        <end position="100"/>
    </location>
</feature>
<keyword evidence="5" id="KW-0560">Oxidoreductase</keyword>
<evidence type="ECO:0000256" key="1">
    <source>
        <dbReference type="ARBA" id="ARBA00001954"/>
    </source>
</evidence>
<dbReference type="SUPFAM" id="SSF56534">
    <property type="entry name" value="Aromatic aminoacid monoxygenases, catalytic and oligomerization domains"/>
    <property type="match status" value="1"/>
</dbReference>
<evidence type="ECO:0000256" key="4">
    <source>
        <dbReference type="ARBA" id="ARBA00022723"/>
    </source>
</evidence>
<dbReference type="InterPro" id="IPR002912">
    <property type="entry name" value="ACT_dom"/>
</dbReference>
<reference evidence="12" key="1">
    <citation type="submission" date="2022-07" db="EMBL/GenBank/DDBJ databases">
        <title>Phylogenomic reconstructions and comparative analyses of Kickxellomycotina fungi.</title>
        <authorList>
            <person name="Reynolds N.K."/>
            <person name="Stajich J.E."/>
            <person name="Barry K."/>
            <person name="Grigoriev I.V."/>
            <person name="Crous P."/>
            <person name="Smith M.E."/>
        </authorList>
    </citation>
    <scope>NUCLEOTIDE SEQUENCE</scope>
    <source>
        <strain evidence="12">BCRC 34297</strain>
    </source>
</reference>
<dbReference type="PROSITE" id="PS00367">
    <property type="entry name" value="BH4_AAA_HYDROXYL_1"/>
    <property type="match status" value="1"/>
</dbReference>
<evidence type="ECO:0000256" key="8">
    <source>
        <dbReference type="PIRSR" id="PIRSR000336-1"/>
    </source>
</evidence>
<evidence type="ECO:0000259" key="10">
    <source>
        <dbReference type="PROSITE" id="PS51410"/>
    </source>
</evidence>
<dbReference type="EMBL" id="JANBUH010000187">
    <property type="protein sequence ID" value="KAJ2753482.1"/>
    <property type="molecule type" value="Genomic_DNA"/>
</dbReference>
<dbReference type="InterPro" id="IPR001273">
    <property type="entry name" value="ArAA_hydroxylase"/>
</dbReference>
<evidence type="ECO:0000313" key="13">
    <source>
        <dbReference type="Proteomes" id="UP001140011"/>
    </source>
</evidence>
<evidence type="ECO:0000256" key="6">
    <source>
        <dbReference type="ARBA" id="ARBA00023004"/>
    </source>
</evidence>
<dbReference type="PROSITE" id="PS00858">
    <property type="entry name" value="PREPHENATE_DEHYDR_2"/>
    <property type="match status" value="1"/>
</dbReference>
<dbReference type="PIRSF" id="PIRSF000336">
    <property type="entry name" value="TH"/>
    <property type="match status" value="1"/>
</dbReference>
<keyword evidence="6 8" id="KW-0408">Iron</keyword>
<dbReference type="GO" id="GO:0004664">
    <property type="term" value="F:prephenate dehydratase activity"/>
    <property type="evidence" value="ECO:0007669"/>
    <property type="project" value="InterPro"/>
</dbReference>
<protein>
    <recommendedName>
        <fullName evidence="3">phenylalanine 4-monooxygenase</fullName>
        <ecNumber evidence="3">1.14.16.1</ecNumber>
    </recommendedName>
</protein>
<dbReference type="PRINTS" id="PR00372">
    <property type="entry name" value="FYWHYDRXLASE"/>
</dbReference>
<evidence type="ECO:0000256" key="5">
    <source>
        <dbReference type="ARBA" id="ARBA00023002"/>
    </source>
</evidence>
<dbReference type="FunFam" id="1.10.800.10:FF:000004">
    <property type="entry name" value="Tyrosine 3-monooxygenase"/>
    <property type="match status" value="1"/>
</dbReference>
<feature type="binding site" evidence="8">
    <location>
        <position position="288"/>
    </location>
    <ligand>
        <name>Fe cation</name>
        <dbReference type="ChEBI" id="CHEBI:24875"/>
    </ligand>
</feature>
<dbReference type="CDD" id="cd04905">
    <property type="entry name" value="ACT_CM-PDT"/>
    <property type="match status" value="1"/>
</dbReference>
<keyword evidence="4 8" id="KW-0479">Metal-binding</keyword>
<dbReference type="GO" id="GO:0009094">
    <property type="term" value="P:L-phenylalanine biosynthetic process"/>
    <property type="evidence" value="ECO:0007669"/>
    <property type="project" value="InterPro"/>
</dbReference>
<dbReference type="InterPro" id="IPR018301">
    <property type="entry name" value="ArAA_hydroxylase_Fe/CU_BS"/>
</dbReference>
<dbReference type="EC" id="1.14.16.1" evidence="3"/>
<gene>
    <name evidence="12" type="ORF">GGI19_003101</name>
</gene>
<comment type="caution">
    <text evidence="12">The sequence shown here is derived from an EMBL/GenBank/DDBJ whole genome shotgun (WGS) entry which is preliminary data.</text>
</comment>
<evidence type="ECO:0000256" key="9">
    <source>
        <dbReference type="PIRSR" id="PIRSR601273-2"/>
    </source>
</evidence>
<dbReference type="Gene3D" id="1.10.800.10">
    <property type="entry name" value="Aromatic amino acid hydroxylase"/>
    <property type="match status" value="1"/>
</dbReference>
<feature type="binding site" evidence="8">
    <location>
        <position position="283"/>
    </location>
    <ligand>
        <name>Fe cation</name>
        <dbReference type="ChEBI" id="CHEBI:24875"/>
    </ligand>
</feature>
<evidence type="ECO:0000313" key="12">
    <source>
        <dbReference type="EMBL" id="KAJ2753482.1"/>
    </source>
</evidence>
<dbReference type="InterPro" id="IPR036951">
    <property type="entry name" value="ArAA_hydroxylase_sf"/>
</dbReference>
<comment type="cofactor">
    <cofactor evidence="1 9">
        <name>Fe(2+)</name>
        <dbReference type="ChEBI" id="CHEBI:29033"/>
    </cofactor>
</comment>
<dbReference type="PROSITE" id="PS51671">
    <property type="entry name" value="ACT"/>
    <property type="match status" value="1"/>
</dbReference>
<dbReference type="PANTHER" id="PTHR11473:SF24">
    <property type="entry name" value="PHENYLALANINE-4-HYDROXYLASE"/>
    <property type="match status" value="1"/>
</dbReference>
<dbReference type="Pfam" id="PF00351">
    <property type="entry name" value="Biopterin_H"/>
    <property type="match status" value="1"/>
</dbReference>
<keyword evidence="13" id="KW-1185">Reference proteome</keyword>
<accession>A0A9W8GYV4</accession>
<name>A0A9W8GYV4_9FUNG</name>
<dbReference type="SUPFAM" id="SSF55021">
    <property type="entry name" value="ACT-like"/>
    <property type="match status" value="1"/>
</dbReference>